<keyword evidence="2 8" id="KW-0479">Metal-binding</keyword>
<keyword evidence="3" id="KW-0418">Kinase</keyword>
<dbReference type="Proteomes" id="UP001157069">
    <property type="component" value="Unassembled WGS sequence"/>
</dbReference>
<feature type="region of interest" description="Disordered" evidence="9">
    <location>
        <begin position="276"/>
        <end position="340"/>
    </location>
</feature>
<evidence type="ECO:0000259" key="10">
    <source>
        <dbReference type="Pfam" id="PF00294"/>
    </source>
</evidence>
<dbReference type="InterPro" id="IPR022830">
    <property type="entry name" value="Indigdn_synthA-like"/>
</dbReference>
<gene>
    <name evidence="8" type="primary">psuG</name>
    <name evidence="11" type="ORF">GCM10025869_09610</name>
</gene>
<keyword evidence="6 8" id="KW-0456">Lyase</keyword>
<feature type="active site" description="Proton donor" evidence="8">
    <location>
        <position position="26"/>
    </location>
</feature>
<evidence type="ECO:0000313" key="12">
    <source>
        <dbReference type="Proteomes" id="UP001157069"/>
    </source>
</evidence>
<dbReference type="EMBL" id="BSVA01000001">
    <property type="protein sequence ID" value="GMA90432.1"/>
    <property type="molecule type" value="Genomic_DNA"/>
</dbReference>
<name>A0ABQ6JQ44_9MICO</name>
<dbReference type="PANTHER" id="PTHR42909:SF1">
    <property type="entry name" value="CARBOHYDRATE KINASE PFKB DOMAIN-CONTAINING PROTEIN"/>
    <property type="match status" value="1"/>
</dbReference>
<dbReference type="SUPFAM" id="SSF53613">
    <property type="entry name" value="Ribokinase-like"/>
    <property type="match status" value="1"/>
</dbReference>
<keyword evidence="7 8" id="KW-0326">Glycosidase</keyword>
<keyword evidence="1" id="KW-0808">Transferase</keyword>
<dbReference type="RefSeq" id="WP_348533808.1">
    <property type="nucleotide sequence ID" value="NZ_BSVA01000001.1"/>
</dbReference>
<evidence type="ECO:0000256" key="8">
    <source>
        <dbReference type="HAMAP-Rule" id="MF_01876"/>
    </source>
</evidence>
<feature type="binding site" evidence="8">
    <location>
        <position position="106"/>
    </location>
    <ligand>
        <name>substrate</name>
    </ligand>
</feature>
<feature type="active site" description="Nucleophile" evidence="8">
    <location>
        <position position="159"/>
    </location>
</feature>
<evidence type="ECO:0000256" key="4">
    <source>
        <dbReference type="ARBA" id="ARBA00022801"/>
    </source>
</evidence>
<accession>A0ABQ6JQ44</accession>
<protein>
    <recommendedName>
        <fullName evidence="8">Pseudouridine-5'-phosphate glycosidase</fullName>
        <shortName evidence="8">PsiMP glycosidase</shortName>
        <ecNumber evidence="8">4.2.1.70</ecNumber>
    </recommendedName>
</protein>
<dbReference type="InterPro" id="IPR011611">
    <property type="entry name" value="PfkB_dom"/>
</dbReference>
<dbReference type="InterPro" id="IPR007342">
    <property type="entry name" value="PsuG"/>
</dbReference>
<dbReference type="InterPro" id="IPR002173">
    <property type="entry name" value="Carboh/pur_kinase_PfkB_CS"/>
</dbReference>
<comment type="cofactor">
    <cofactor evidence="8">
        <name>Mn(2+)</name>
        <dbReference type="ChEBI" id="CHEBI:29035"/>
    </cofactor>
    <text evidence="8">Binds 1 Mn(2+) ion per subunit.</text>
</comment>
<feature type="compositionally biased region" description="Basic residues" evidence="9">
    <location>
        <begin position="302"/>
        <end position="326"/>
    </location>
</feature>
<dbReference type="SUPFAM" id="SSF110581">
    <property type="entry name" value="Indigoidine synthase A-like"/>
    <property type="match status" value="1"/>
</dbReference>
<evidence type="ECO:0000256" key="7">
    <source>
        <dbReference type="ARBA" id="ARBA00023295"/>
    </source>
</evidence>
<organism evidence="11 12">
    <name type="scientific">Homoserinibacter gongjuensis</name>
    <dbReference type="NCBI Taxonomy" id="1162968"/>
    <lineage>
        <taxon>Bacteria</taxon>
        <taxon>Bacillati</taxon>
        <taxon>Actinomycetota</taxon>
        <taxon>Actinomycetes</taxon>
        <taxon>Micrococcales</taxon>
        <taxon>Microbacteriaceae</taxon>
        <taxon>Homoserinibacter</taxon>
    </lineage>
</organism>
<dbReference type="Pfam" id="PF04227">
    <property type="entry name" value="Indigoidine_A"/>
    <property type="match status" value="1"/>
</dbReference>
<dbReference type="PANTHER" id="PTHR42909">
    <property type="entry name" value="ZGC:136858"/>
    <property type="match status" value="1"/>
</dbReference>
<dbReference type="InterPro" id="IPR029056">
    <property type="entry name" value="Ribokinase-like"/>
</dbReference>
<comment type="catalytic activity">
    <reaction evidence="8">
        <text>D-ribose 5-phosphate + uracil = psi-UMP + H2O</text>
        <dbReference type="Rhea" id="RHEA:18337"/>
        <dbReference type="ChEBI" id="CHEBI:15377"/>
        <dbReference type="ChEBI" id="CHEBI:17568"/>
        <dbReference type="ChEBI" id="CHEBI:58380"/>
        <dbReference type="ChEBI" id="CHEBI:78346"/>
        <dbReference type="EC" id="4.2.1.70"/>
    </reaction>
</comment>
<dbReference type="EC" id="4.2.1.70" evidence="8"/>
<evidence type="ECO:0000256" key="1">
    <source>
        <dbReference type="ARBA" id="ARBA00022679"/>
    </source>
</evidence>
<dbReference type="PROSITE" id="PS00584">
    <property type="entry name" value="PFKB_KINASES_2"/>
    <property type="match status" value="1"/>
</dbReference>
<feature type="domain" description="Carbohydrate kinase PfkB" evidence="10">
    <location>
        <begin position="346"/>
        <end position="598"/>
    </location>
</feature>
<keyword evidence="12" id="KW-1185">Reference proteome</keyword>
<evidence type="ECO:0000256" key="9">
    <source>
        <dbReference type="SAM" id="MobiDB-lite"/>
    </source>
</evidence>
<evidence type="ECO:0000256" key="2">
    <source>
        <dbReference type="ARBA" id="ARBA00022723"/>
    </source>
</evidence>
<keyword evidence="5 8" id="KW-0464">Manganese</keyword>
<comment type="caution">
    <text evidence="11">The sequence shown here is derived from an EMBL/GenBank/DDBJ whole genome shotgun (WGS) entry which is preliminary data.</text>
</comment>
<keyword evidence="4 8" id="KW-0378">Hydrolase</keyword>
<dbReference type="Gene3D" id="3.40.1790.10">
    <property type="entry name" value="Indigoidine synthase domain"/>
    <property type="match status" value="1"/>
</dbReference>
<feature type="binding site" evidence="8">
    <location>
        <position position="86"/>
    </location>
    <ligand>
        <name>substrate</name>
    </ligand>
</feature>
<evidence type="ECO:0000256" key="6">
    <source>
        <dbReference type="ARBA" id="ARBA00023239"/>
    </source>
</evidence>
<evidence type="ECO:0000256" key="3">
    <source>
        <dbReference type="ARBA" id="ARBA00022777"/>
    </source>
</evidence>
<evidence type="ECO:0000313" key="11">
    <source>
        <dbReference type="EMBL" id="GMA90432.1"/>
    </source>
</evidence>
<feature type="compositionally biased region" description="Basic and acidic residues" evidence="9">
    <location>
        <begin position="327"/>
        <end position="340"/>
    </location>
</feature>
<evidence type="ECO:0000256" key="5">
    <source>
        <dbReference type="ARBA" id="ARBA00023211"/>
    </source>
</evidence>
<comment type="subunit">
    <text evidence="8">Homotrimer.</text>
</comment>
<dbReference type="HAMAP" id="MF_01876">
    <property type="entry name" value="PsiMP_glycosidase"/>
    <property type="match status" value="1"/>
</dbReference>
<comment type="similarity">
    <text evidence="8">Belongs to the pseudouridine-5'-phosphate glycosidase family.</text>
</comment>
<feature type="binding site" evidence="8">
    <location>
        <position position="138"/>
    </location>
    <ligand>
        <name>Mn(2+)</name>
        <dbReference type="ChEBI" id="CHEBI:29035"/>
    </ligand>
</feature>
<feature type="binding site" evidence="8">
    <location>
        <begin position="140"/>
        <end position="142"/>
    </location>
    <ligand>
        <name>substrate</name>
    </ligand>
</feature>
<dbReference type="Gene3D" id="3.40.1190.20">
    <property type="match status" value="1"/>
</dbReference>
<reference evidence="12" key="1">
    <citation type="journal article" date="2019" name="Int. J. Syst. Evol. Microbiol.">
        <title>The Global Catalogue of Microorganisms (GCM) 10K type strain sequencing project: providing services to taxonomists for standard genome sequencing and annotation.</title>
        <authorList>
            <consortium name="The Broad Institute Genomics Platform"/>
            <consortium name="The Broad Institute Genome Sequencing Center for Infectious Disease"/>
            <person name="Wu L."/>
            <person name="Ma J."/>
        </authorList>
    </citation>
    <scope>NUCLEOTIDE SEQUENCE [LARGE SCALE GENOMIC DNA]</scope>
    <source>
        <strain evidence="12">NBRC 108755</strain>
    </source>
</reference>
<proteinExistence type="inferred from homology"/>
<feature type="compositionally biased region" description="Low complexity" evidence="9">
    <location>
        <begin position="291"/>
        <end position="301"/>
    </location>
</feature>
<feature type="compositionally biased region" description="Polar residues" evidence="9">
    <location>
        <begin position="279"/>
        <end position="290"/>
    </location>
</feature>
<sequence length="601" mass="62720">MEGDPFQLSTEVADALAGGRPVVALESTIISHGLPRPRNHKAALEFEQLLRDQGVTPATIAVLDGVPQIGLDADGVRRIAEDELAKASVRDLPILAALGRSGATTVAATAHLASLAGIRVFATGGLGGVHRGAAETFDESADLPTLAENPVTVVSAGVKSVLDIGATLERLETLSVPVIGYRTTAFPAFWLRESGFELDWKVDSAEQVAAVMAARDARGSRTGIVLANPIPLEQQWDPAEHDRVLRTAFAAAEEAGVRGKAVTPFLLGYVVDASGAGASRSTSISPATTCGSLPRSRSPGRASRRAHERRAGRRDRRPHQRHRGRAARGDPPRHRYDRHDQARIRGSAANTATWLASRGVAVDFVAAVGSHDAAFHEEELREAGVTPHLQVEIGVPTGTIIIVVQGAQRSMLTERGANSLLRSASVTDELLAGAHLLHVSGYSVVDGFGVAGTRSLLGRAADAGVPVSVNPGSIGFISDFGVERFLEAIRGARLLFLSADEATLLTGEDDADAAARMLAASFPLVALTRGERGVLVVADGAAPVPVPARSVRAVDPTGAGDAFIAGFLDAWLRTADPIAAAEAAVYVAARAVMVIGGRPPV</sequence>
<comment type="function">
    <text evidence="8">Catalyzes the reversible cleavage of pseudouridine 5'-phosphate (PsiMP) to ribose 5-phosphate and uracil. Functions biologically in the cleavage direction, as part of a pseudouridine degradation pathway.</text>
</comment>
<dbReference type="Pfam" id="PF00294">
    <property type="entry name" value="PfkB"/>
    <property type="match status" value="1"/>
</dbReference>